<keyword evidence="1" id="KW-1133">Transmembrane helix</keyword>
<evidence type="ECO:0000256" key="1">
    <source>
        <dbReference type="SAM" id="Phobius"/>
    </source>
</evidence>
<organism evidence="2 3">
    <name type="scientific">Cardiocondyla obscurior</name>
    <dbReference type="NCBI Taxonomy" id="286306"/>
    <lineage>
        <taxon>Eukaryota</taxon>
        <taxon>Metazoa</taxon>
        <taxon>Ecdysozoa</taxon>
        <taxon>Arthropoda</taxon>
        <taxon>Hexapoda</taxon>
        <taxon>Insecta</taxon>
        <taxon>Pterygota</taxon>
        <taxon>Neoptera</taxon>
        <taxon>Endopterygota</taxon>
        <taxon>Hymenoptera</taxon>
        <taxon>Apocrita</taxon>
        <taxon>Aculeata</taxon>
        <taxon>Formicoidea</taxon>
        <taxon>Formicidae</taxon>
        <taxon>Myrmicinae</taxon>
        <taxon>Cardiocondyla</taxon>
    </lineage>
</organism>
<sequence length="132" mass="15853">MKIIHYKYVIFFVCLRIGKQYFALQEQNVLRKIFTHMFINLLILMVRSVAFANILCRFARIKVYCSHASRFTKEINQICSLSMSLFVFLFIFFSSCKKNIFEYINIFKGLLHTFLIYIITLERVMKYTLLNC</sequence>
<proteinExistence type="predicted"/>
<keyword evidence="1" id="KW-0472">Membrane</keyword>
<keyword evidence="3" id="KW-1185">Reference proteome</keyword>
<feature type="transmembrane region" description="Helical" evidence="1">
    <location>
        <begin position="100"/>
        <end position="119"/>
    </location>
</feature>
<dbReference type="AlphaFoldDB" id="A0AAW2FPP7"/>
<comment type="caution">
    <text evidence="2">The sequence shown here is derived from an EMBL/GenBank/DDBJ whole genome shotgun (WGS) entry which is preliminary data.</text>
</comment>
<protein>
    <submittedName>
        <fullName evidence="2">Uncharacterized protein</fullName>
    </submittedName>
</protein>
<dbReference type="EMBL" id="JADYXP020000010">
    <property type="protein sequence ID" value="KAL0116092.1"/>
    <property type="molecule type" value="Genomic_DNA"/>
</dbReference>
<feature type="transmembrane region" description="Helical" evidence="1">
    <location>
        <begin position="33"/>
        <end position="55"/>
    </location>
</feature>
<keyword evidence="1" id="KW-0812">Transmembrane</keyword>
<dbReference type="Proteomes" id="UP001430953">
    <property type="component" value="Unassembled WGS sequence"/>
</dbReference>
<name>A0AAW2FPP7_9HYME</name>
<gene>
    <name evidence="2" type="ORF">PUN28_011154</name>
</gene>
<evidence type="ECO:0000313" key="3">
    <source>
        <dbReference type="Proteomes" id="UP001430953"/>
    </source>
</evidence>
<feature type="transmembrane region" description="Helical" evidence="1">
    <location>
        <begin position="75"/>
        <end position="94"/>
    </location>
</feature>
<evidence type="ECO:0000313" key="2">
    <source>
        <dbReference type="EMBL" id="KAL0116092.1"/>
    </source>
</evidence>
<accession>A0AAW2FPP7</accession>
<reference evidence="2 3" key="1">
    <citation type="submission" date="2023-03" db="EMBL/GenBank/DDBJ databases">
        <title>High recombination rates correlate with genetic variation in Cardiocondyla obscurior ants.</title>
        <authorList>
            <person name="Errbii M."/>
        </authorList>
    </citation>
    <scope>NUCLEOTIDE SEQUENCE [LARGE SCALE GENOMIC DNA]</scope>
    <source>
        <strain evidence="2">Alpha-2009</strain>
        <tissue evidence="2">Whole body</tissue>
    </source>
</reference>